<proteinExistence type="predicted"/>
<protein>
    <submittedName>
        <fullName evidence="3">DDE-type integrase/transposase/recombinase</fullName>
    </submittedName>
</protein>
<dbReference type="Gene3D" id="3.30.420.10">
    <property type="entry name" value="Ribonuclease H-like superfamily/Ribonuclease H"/>
    <property type="match status" value="1"/>
</dbReference>
<name>A0A6P0HFR3_9ACTN</name>
<dbReference type="InterPro" id="IPR036397">
    <property type="entry name" value="RNaseH_sf"/>
</dbReference>
<dbReference type="PANTHER" id="PTHR46889">
    <property type="entry name" value="TRANSPOSASE INSF FOR INSERTION SEQUENCE IS3B-RELATED"/>
    <property type="match status" value="1"/>
</dbReference>
<keyword evidence="4" id="KW-1185">Reference proteome</keyword>
<dbReference type="RefSeq" id="WP_163770486.1">
    <property type="nucleotide sequence ID" value="NZ_JAAGXA010000001.1"/>
</dbReference>
<organism evidence="3 4">
    <name type="scientific">Nocardioides zeae</name>
    <dbReference type="NCBI Taxonomy" id="1457234"/>
    <lineage>
        <taxon>Bacteria</taxon>
        <taxon>Bacillati</taxon>
        <taxon>Actinomycetota</taxon>
        <taxon>Actinomycetes</taxon>
        <taxon>Propionibacteriales</taxon>
        <taxon>Nocardioidaceae</taxon>
        <taxon>Nocardioides</taxon>
    </lineage>
</organism>
<evidence type="ECO:0000313" key="4">
    <source>
        <dbReference type="Proteomes" id="UP000468687"/>
    </source>
</evidence>
<dbReference type="InterPro" id="IPR050900">
    <property type="entry name" value="Transposase_IS3/IS150/IS904"/>
</dbReference>
<dbReference type="InterPro" id="IPR012337">
    <property type="entry name" value="RNaseH-like_sf"/>
</dbReference>
<dbReference type="InterPro" id="IPR001584">
    <property type="entry name" value="Integrase_cat-core"/>
</dbReference>
<evidence type="ECO:0000313" key="3">
    <source>
        <dbReference type="EMBL" id="NEN77164.1"/>
    </source>
</evidence>
<sequence>MTYRVLGLARQPYCRWLAAPVTASDLEEPYRANALFDAHQDDPEFGYRFLVDEAAEAGVAMAQRTAWRICSDSGWWSAFGKPKRSRAKRPGAPAHDDLCAFVDEHGVIRREFTATAPNELWLTDITERKAGEGTLYLCAIKDAHSNRILGYSIDSPMKSRLAVPALNSTVARRAAEGRHKAGRVVRATEAVSSAAGIRPRAQPLRPGRLHGPPRRCGRQRCHGELLRAAAERCPRPPHLDHPWGTPDRDRDLD</sequence>
<dbReference type="AlphaFoldDB" id="A0A6P0HFR3"/>
<dbReference type="Pfam" id="PF00665">
    <property type="entry name" value="rve"/>
    <property type="match status" value="1"/>
</dbReference>
<dbReference type="SUPFAM" id="SSF53098">
    <property type="entry name" value="Ribonuclease H-like"/>
    <property type="match status" value="1"/>
</dbReference>
<dbReference type="GO" id="GO:0003676">
    <property type="term" value="F:nucleic acid binding"/>
    <property type="evidence" value="ECO:0007669"/>
    <property type="project" value="InterPro"/>
</dbReference>
<dbReference type="EMBL" id="JAAGXA010000001">
    <property type="protein sequence ID" value="NEN77164.1"/>
    <property type="molecule type" value="Genomic_DNA"/>
</dbReference>
<feature type="domain" description="Integrase catalytic" evidence="2">
    <location>
        <begin position="115"/>
        <end position="176"/>
    </location>
</feature>
<dbReference type="Proteomes" id="UP000468687">
    <property type="component" value="Unassembled WGS sequence"/>
</dbReference>
<evidence type="ECO:0000256" key="1">
    <source>
        <dbReference type="SAM" id="MobiDB-lite"/>
    </source>
</evidence>
<accession>A0A6P0HFR3</accession>
<reference evidence="3 4" key="1">
    <citation type="journal article" date="2014" name="Int. J. Syst. Evol. Microbiol.">
        <title>Nocardioides zeae sp. nov., isolated from the stem of Zea mays.</title>
        <authorList>
            <person name="Glaeser S.P."/>
            <person name="McInroy J.A."/>
            <person name="Busse H.J."/>
            <person name="Kampfer P."/>
        </authorList>
    </citation>
    <scope>NUCLEOTIDE SEQUENCE [LARGE SCALE GENOMIC DNA]</scope>
    <source>
        <strain evidence="3 4">JCM 30728</strain>
    </source>
</reference>
<dbReference type="PANTHER" id="PTHR46889:SF5">
    <property type="entry name" value="INTEGRASE PROTEIN"/>
    <property type="match status" value="1"/>
</dbReference>
<comment type="caution">
    <text evidence="3">The sequence shown here is derived from an EMBL/GenBank/DDBJ whole genome shotgun (WGS) entry which is preliminary data.</text>
</comment>
<gene>
    <name evidence="3" type="ORF">G3T38_02610</name>
</gene>
<dbReference type="GO" id="GO:0015074">
    <property type="term" value="P:DNA integration"/>
    <property type="evidence" value="ECO:0007669"/>
    <property type="project" value="InterPro"/>
</dbReference>
<evidence type="ECO:0000259" key="2">
    <source>
        <dbReference type="Pfam" id="PF00665"/>
    </source>
</evidence>
<feature type="region of interest" description="Disordered" evidence="1">
    <location>
        <begin position="233"/>
        <end position="253"/>
    </location>
</feature>